<feature type="transmembrane region" description="Helical" evidence="6">
    <location>
        <begin position="113"/>
        <end position="134"/>
    </location>
</feature>
<organism evidence="7 8">
    <name type="scientific">Steroidobacter flavus</name>
    <dbReference type="NCBI Taxonomy" id="1842136"/>
    <lineage>
        <taxon>Bacteria</taxon>
        <taxon>Pseudomonadati</taxon>
        <taxon>Pseudomonadota</taxon>
        <taxon>Gammaproteobacteria</taxon>
        <taxon>Steroidobacterales</taxon>
        <taxon>Steroidobacteraceae</taxon>
        <taxon>Steroidobacter</taxon>
    </lineage>
</organism>
<comment type="subcellular location">
    <subcellularLocation>
        <location evidence="6">Cell membrane</location>
        <topology evidence="6">Multi-pass membrane protein</topology>
    </subcellularLocation>
    <subcellularLocation>
        <location evidence="1">Membrane</location>
        <topology evidence="1">Multi-pass membrane protein</topology>
    </subcellularLocation>
</comment>
<evidence type="ECO:0000256" key="1">
    <source>
        <dbReference type="ARBA" id="ARBA00004141"/>
    </source>
</evidence>
<keyword evidence="5 6" id="KW-0472">Membrane</keyword>
<proteinExistence type="inferred from homology"/>
<gene>
    <name evidence="7" type="ORF">ACFPN2_23020</name>
</gene>
<reference evidence="8" key="1">
    <citation type="journal article" date="2019" name="Int. J. Syst. Evol. Microbiol.">
        <title>The Global Catalogue of Microorganisms (GCM) 10K type strain sequencing project: providing services to taxonomists for standard genome sequencing and annotation.</title>
        <authorList>
            <consortium name="The Broad Institute Genomics Platform"/>
            <consortium name="The Broad Institute Genome Sequencing Center for Infectious Disease"/>
            <person name="Wu L."/>
            <person name="Ma J."/>
        </authorList>
    </citation>
    <scope>NUCLEOTIDE SEQUENCE [LARGE SCALE GENOMIC DNA]</scope>
    <source>
        <strain evidence="8">CGMCC 1.10759</strain>
    </source>
</reference>
<evidence type="ECO:0000256" key="4">
    <source>
        <dbReference type="ARBA" id="ARBA00022989"/>
    </source>
</evidence>
<feature type="transmembrane region" description="Helical" evidence="6">
    <location>
        <begin position="6"/>
        <end position="28"/>
    </location>
</feature>
<evidence type="ECO:0000313" key="8">
    <source>
        <dbReference type="Proteomes" id="UP001595904"/>
    </source>
</evidence>
<comment type="similarity">
    <text evidence="2 6">Belongs to the 4-toluene sulfonate uptake permease (TSUP) (TC 2.A.102) family.</text>
</comment>
<feature type="transmembrane region" description="Helical" evidence="6">
    <location>
        <begin position="178"/>
        <end position="208"/>
    </location>
</feature>
<comment type="caution">
    <text evidence="7">The sequence shown here is derived from an EMBL/GenBank/DDBJ whole genome shotgun (WGS) entry which is preliminary data.</text>
</comment>
<feature type="transmembrane region" description="Helical" evidence="6">
    <location>
        <begin position="270"/>
        <end position="291"/>
    </location>
</feature>
<protein>
    <recommendedName>
        <fullName evidence="6">Probable membrane transporter protein</fullName>
    </recommendedName>
</protein>
<keyword evidence="3 6" id="KW-0812">Transmembrane</keyword>
<evidence type="ECO:0000256" key="3">
    <source>
        <dbReference type="ARBA" id="ARBA00022692"/>
    </source>
</evidence>
<feature type="transmembrane region" description="Helical" evidence="6">
    <location>
        <begin position="214"/>
        <end position="233"/>
    </location>
</feature>
<evidence type="ECO:0000256" key="5">
    <source>
        <dbReference type="ARBA" id="ARBA00023136"/>
    </source>
</evidence>
<evidence type="ECO:0000256" key="6">
    <source>
        <dbReference type="RuleBase" id="RU363041"/>
    </source>
</evidence>
<dbReference type="PANTHER" id="PTHR43483">
    <property type="entry name" value="MEMBRANE TRANSPORTER PROTEIN HI_0806-RELATED"/>
    <property type="match status" value="1"/>
</dbReference>
<keyword evidence="4 6" id="KW-1133">Transmembrane helix</keyword>
<keyword evidence="8" id="KW-1185">Reference proteome</keyword>
<dbReference type="Pfam" id="PF01925">
    <property type="entry name" value="TauE"/>
    <property type="match status" value="2"/>
</dbReference>
<evidence type="ECO:0000313" key="7">
    <source>
        <dbReference type="EMBL" id="MFC4311973.1"/>
    </source>
</evidence>
<dbReference type="PANTHER" id="PTHR43483:SF3">
    <property type="entry name" value="MEMBRANE TRANSPORTER PROTEIN HI_0806-RELATED"/>
    <property type="match status" value="1"/>
</dbReference>
<dbReference type="EMBL" id="JBHSDU010000014">
    <property type="protein sequence ID" value="MFC4311973.1"/>
    <property type="molecule type" value="Genomic_DNA"/>
</dbReference>
<feature type="transmembrane region" description="Helical" evidence="6">
    <location>
        <begin position="245"/>
        <end position="264"/>
    </location>
</feature>
<dbReference type="RefSeq" id="WP_380600982.1">
    <property type="nucleotide sequence ID" value="NZ_JBHSDU010000014.1"/>
</dbReference>
<sequence>MTALLQQTTIATYVLIGALSLTAVWYAWRWWSTERRRPVPATRKLRPGDTLLGFVTNFFDTLGIGSFAPTTSIFKLCARMPDEQIPGTLNTGHALPTLVQASIFIGVVKLDPATLISMIVAAVMGAWIGADVVARLPQRLIQAGMGAALFVAALVFVATNLGWLPGGGDALGLTGTQLAAAIVVNFFLGALMTLGVGLYAPCLVSISLLGMNPLAAFPIMMGSCAFLMPIGGVRFIRAGRYDPRAALGLAIGGIPGVLIAAFIVKSLPIGWLRWLVAVVVAYTAMVMLYSARMQKDRMVSSTPSL</sequence>
<evidence type="ECO:0000256" key="2">
    <source>
        <dbReference type="ARBA" id="ARBA00009142"/>
    </source>
</evidence>
<dbReference type="InterPro" id="IPR002781">
    <property type="entry name" value="TM_pro_TauE-like"/>
</dbReference>
<feature type="transmembrane region" description="Helical" evidence="6">
    <location>
        <begin position="140"/>
        <end position="166"/>
    </location>
</feature>
<dbReference type="Proteomes" id="UP001595904">
    <property type="component" value="Unassembled WGS sequence"/>
</dbReference>
<keyword evidence="6" id="KW-1003">Cell membrane</keyword>
<accession>A0ABV8SYG0</accession>
<name>A0ABV8SYG0_9GAMM</name>